<proteinExistence type="predicted"/>
<dbReference type="Proteomes" id="UP000176593">
    <property type="component" value="Unassembled WGS sequence"/>
</dbReference>
<dbReference type="AlphaFoldDB" id="A0A1F7V7S8"/>
<name>A0A1F7V7S8_9BACT</name>
<organism evidence="1 2">
    <name type="scientific">Candidatus Uhrbacteria bacterium RIFCSPLOWO2_02_FULL_48_18</name>
    <dbReference type="NCBI Taxonomy" id="1802408"/>
    <lineage>
        <taxon>Bacteria</taxon>
        <taxon>Candidatus Uhriibacteriota</taxon>
    </lineage>
</organism>
<dbReference type="SUPFAM" id="SSF52949">
    <property type="entry name" value="Macro domain-like"/>
    <property type="match status" value="1"/>
</dbReference>
<evidence type="ECO:0000313" key="2">
    <source>
        <dbReference type="Proteomes" id="UP000176593"/>
    </source>
</evidence>
<sequence>MATIIQLFAKRLNPPRIMLFDHRNTASSAWSKHIGQKLPLVHVYHGEFGDLARDTDAIVVPTNNAGVMAKEFVDYFGDPVLERRLKSMIRSRFSDKLLLGQAVLVETSSQQFPYVICTPFVRSDGVRGNEPTNAYVATRAIMDLWRFGLYRRRIIRRLLKSIAMPFLAPDTGTFSMDTVAKEQLRALEETYSAYSETQRRHPYLSLVPDISKV</sequence>
<dbReference type="Gene3D" id="3.40.220.10">
    <property type="entry name" value="Leucine Aminopeptidase, subunit E, domain 1"/>
    <property type="match status" value="1"/>
</dbReference>
<gene>
    <name evidence="1" type="ORF">A3I41_04730</name>
</gene>
<evidence type="ECO:0000313" key="1">
    <source>
        <dbReference type="EMBL" id="OGL86563.1"/>
    </source>
</evidence>
<protein>
    <submittedName>
        <fullName evidence="1">Uncharacterized protein</fullName>
    </submittedName>
</protein>
<dbReference type="InterPro" id="IPR043472">
    <property type="entry name" value="Macro_dom-like"/>
</dbReference>
<comment type="caution">
    <text evidence="1">The sequence shown here is derived from an EMBL/GenBank/DDBJ whole genome shotgun (WGS) entry which is preliminary data.</text>
</comment>
<reference evidence="1 2" key="1">
    <citation type="journal article" date="2016" name="Nat. Commun.">
        <title>Thousands of microbial genomes shed light on interconnected biogeochemical processes in an aquifer system.</title>
        <authorList>
            <person name="Anantharaman K."/>
            <person name="Brown C.T."/>
            <person name="Hug L.A."/>
            <person name="Sharon I."/>
            <person name="Castelle C.J."/>
            <person name="Probst A.J."/>
            <person name="Thomas B.C."/>
            <person name="Singh A."/>
            <person name="Wilkins M.J."/>
            <person name="Karaoz U."/>
            <person name="Brodie E.L."/>
            <person name="Williams K.H."/>
            <person name="Hubbard S.S."/>
            <person name="Banfield J.F."/>
        </authorList>
    </citation>
    <scope>NUCLEOTIDE SEQUENCE [LARGE SCALE GENOMIC DNA]</scope>
</reference>
<dbReference type="EMBL" id="MGEQ01000008">
    <property type="protein sequence ID" value="OGL86563.1"/>
    <property type="molecule type" value="Genomic_DNA"/>
</dbReference>
<accession>A0A1F7V7S8</accession>